<evidence type="ECO:0000256" key="1">
    <source>
        <dbReference type="ARBA" id="ARBA00022679"/>
    </source>
</evidence>
<evidence type="ECO:0000256" key="2">
    <source>
        <dbReference type="ARBA" id="ARBA00023315"/>
    </source>
</evidence>
<dbReference type="InterPro" id="IPR016181">
    <property type="entry name" value="Acyl_CoA_acyltransferase"/>
</dbReference>
<dbReference type="RefSeq" id="WP_117329714.1">
    <property type="nucleotide sequence ID" value="NZ_QUWK01000004.1"/>
</dbReference>
<dbReference type="PANTHER" id="PTHR43792:SF8">
    <property type="entry name" value="[RIBOSOMAL PROTEIN US5]-ALANINE N-ACETYLTRANSFERASE"/>
    <property type="match status" value="1"/>
</dbReference>
<dbReference type="AlphaFoldDB" id="A0A372MHT8"/>
<dbReference type="Pfam" id="PF13302">
    <property type="entry name" value="Acetyltransf_3"/>
    <property type="match status" value="1"/>
</dbReference>
<dbReference type="OrthoDB" id="9795206at2"/>
<evidence type="ECO:0000313" key="5">
    <source>
        <dbReference type="EMBL" id="RFU95304.1"/>
    </source>
</evidence>
<dbReference type="PANTHER" id="PTHR43792">
    <property type="entry name" value="GNAT FAMILY, PUTATIVE (AFU_ORTHOLOGUE AFUA_3G00765)-RELATED-RELATED"/>
    <property type="match status" value="1"/>
</dbReference>
<evidence type="ECO:0000313" key="6">
    <source>
        <dbReference type="Proteomes" id="UP000264002"/>
    </source>
</evidence>
<dbReference type="Gene3D" id="3.40.630.30">
    <property type="match status" value="1"/>
</dbReference>
<gene>
    <name evidence="5" type="ORF">DYP60_04610</name>
</gene>
<protein>
    <submittedName>
        <fullName evidence="5">N-acetyltransferase</fullName>
    </submittedName>
</protein>
<dbReference type="Proteomes" id="UP000264002">
    <property type="component" value="Unassembled WGS sequence"/>
</dbReference>
<dbReference type="GO" id="GO:0008999">
    <property type="term" value="F:protein-N-terminal-alanine acetyltransferase activity"/>
    <property type="evidence" value="ECO:0007669"/>
    <property type="project" value="TreeGrafter"/>
</dbReference>
<dbReference type="PROSITE" id="PS51186">
    <property type="entry name" value="GNAT"/>
    <property type="match status" value="1"/>
</dbReference>
<keyword evidence="6" id="KW-1185">Reference proteome</keyword>
<comment type="caution">
    <text evidence="5">The sequence shown here is derived from an EMBL/GenBank/DDBJ whole genome shotgun (WGS) entry which is preliminary data.</text>
</comment>
<name>A0A372MHT8_9SPIR</name>
<dbReference type="InterPro" id="IPR000182">
    <property type="entry name" value="GNAT_dom"/>
</dbReference>
<reference evidence="6" key="1">
    <citation type="submission" date="2018-08" db="EMBL/GenBank/DDBJ databases">
        <authorList>
            <person name="Grouzdev D.S."/>
            <person name="Krutkina M.S."/>
        </authorList>
    </citation>
    <scope>NUCLEOTIDE SEQUENCE [LARGE SCALE GENOMIC DNA]</scope>
    <source>
        <strain evidence="6">4-11</strain>
    </source>
</reference>
<evidence type="ECO:0000256" key="3">
    <source>
        <dbReference type="ARBA" id="ARBA00038502"/>
    </source>
</evidence>
<proteinExistence type="inferred from homology"/>
<organism evidence="5 6">
    <name type="scientific">Sphaerochaeta halotolerans</name>
    <dbReference type="NCBI Taxonomy" id="2293840"/>
    <lineage>
        <taxon>Bacteria</taxon>
        <taxon>Pseudomonadati</taxon>
        <taxon>Spirochaetota</taxon>
        <taxon>Spirochaetia</taxon>
        <taxon>Spirochaetales</taxon>
        <taxon>Sphaerochaetaceae</taxon>
        <taxon>Sphaerochaeta</taxon>
    </lineage>
</organism>
<feature type="domain" description="N-acetyltransferase" evidence="4">
    <location>
        <begin position="13"/>
        <end position="181"/>
    </location>
</feature>
<accession>A0A372MHT8</accession>
<dbReference type="GO" id="GO:0005737">
    <property type="term" value="C:cytoplasm"/>
    <property type="evidence" value="ECO:0007669"/>
    <property type="project" value="TreeGrafter"/>
</dbReference>
<sequence>MKRLFTTERLDAYIISSSLAGPYLAYEKRNRELFRPYSIPQKESYYTLGSFQNVSDRQYALYEEHRMLPLLFFAKDTRKHVIALVSLNQLVWGPFRSGKLSYSVDGDKLRQGYGSEAVLGVIAYAFEQLGVHRIEAHIQKENSASLAFAEHLGFQVEGTAKGYLYRDGAWIDHLRLSLLNDELDIRSLS</sequence>
<reference evidence="5 6" key="2">
    <citation type="submission" date="2018-09" db="EMBL/GenBank/DDBJ databases">
        <title>Genome of Sphaerochaeta halotolerans strain 4-11.</title>
        <authorList>
            <person name="Nazina T.N."/>
            <person name="Sokolova D.S."/>
        </authorList>
    </citation>
    <scope>NUCLEOTIDE SEQUENCE [LARGE SCALE GENOMIC DNA]</scope>
    <source>
        <strain evidence="5 6">4-11</strain>
    </source>
</reference>
<keyword evidence="1 5" id="KW-0808">Transferase</keyword>
<dbReference type="InterPro" id="IPR051531">
    <property type="entry name" value="N-acetyltransferase"/>
</dbReference>
<evidence type="ECO:0000259" key="4">
    <source>
        <dbReference type="PROSITE" id="PS51186"/>
    </source>
</evidence>
<keyword evidence="2" id="KW-0012">Acyltransferase</keyword>
<comment type="similarity">
    <text evidence="3">Belongs to the acetyltransferase family. RimJ subfamily.</text>
</comment>
<dbReference type="EMBL" id="QUWK01000004">
    <property type="protein sequence ID" value="RFU95304.1"/>
    <property type="molecule type" value="Genomic_DNA"/>
</dbReference>
<dbReference type="SUPFAM" id="SSF55729">
    <property type="entry name" value="Acyl-CoA N-acyltransferases (Nat)"/>
    <property type="match status" value="1"/>
</dbReference>